<dbReference type="PROSITE" id="PS00629">
    <property type="entry name" value="IMP_1"/>
    <property type="match status" value="1"/>
</dbReference>
<dbReference type="GO" id="GO:0046872">
    <property type="term" value="F:metal ion binding"/>
    <property type="evidence" value="ECO:0007669"/>
    <property type="project" value="UniProtKB-KW"/>
</dbReference>
<dbReference type="PANTHER" id="PTHR20854">
    <property type="entry name" value="INOSITOL MONOPHOSPHATASE"/>
    <property type="match status" value="1"/>
</dbReference>
<feature type="binding site" evidence="7">
    <location>
        <position position="112"/>
    </location>
    <ligand>
        <name>Mg(2+)</name>
        <dbReference type="ChEBI" id="CHEBI:18420"/>
        <label>1</label>
        <note>catalytic</note>
    </ligand>
</feature>
<dbReference type="Gene3D" id="3.40.190.80">
    <property type="match status" value="1"/>
</dbReference>
<dbReference type="GO" id="GO:0046854">
    <property type="term" value="P:phosphatidylinositol phosphate biosynthetic process"/>
    <property type="evidence" value="ECO:0007669"/>
    <property type="project" value="InterPro"/>
</dbReference>
<dbReference type="InterPro" id="IPR020583">
    <property type="entry name" value="Inositol_monoP_metal-BS"/>
</dbReference>
<feature type="chain" id="PRO_5044230358" description="Inositol-1-monophosphatase" evidence="9">
    <location>
        <begin position="18"/>
        <end position="311"/>
    </location>
</feature>
<dbReference type="GO" id="GO:0008934">
    <property type="term" value="F:inositol monophosphate 1-phosphatase activity"/>
    <property type="evidence" value="ECO:0007669"/>
    <property type="project" value="InterPro"/>
</dbReference>
<name>A0AB34JSQ0_PRYPA</name>
<comment type="similarity">
    <text evidence="3 8">Belongs to the inositol monophosphatase superfamily.</text>
</comment>
<evidence type="ECO:0000256" key="5">
    <source>
        <dbReference type="ARBA" id="ARBA00022801"/>
    </source>
</evidence>
<dbReference type="GO" id="GO:0007165">
    <property type="term" value="P:signal transduction"/>
    <property type="evidence" value="ECO:0007669"/>
    <property type="project" value="TreeGrafter"/>
</dbReference>
<evidence type="ECO:0000313" key="10">
    <source>
        <dbReference type="EMBL" id="KAL1524659.1"/>
    </source>
</evidence>
<dbReference type="InterPro" id="IPR020550">
    <property type="entry name" value="Inositol_monophosphatase_CS"/>
</dbReference>
<keyword evidence="5 8" id="KW-0378">Hydrolase</keyword>
<feature type="binding site" evidence="7">
    <location>
        <position position="249"/>
    </location>
    <ligand>
        <name>Mg(2+)</name>
        <dbReference type="ChEBI" id="CHEBI:18420"/>
        <label>1</label>
        <note>catalytic</note>
    </ligand>
</feature>
<comment type="pathway">
    <text evidence="8">Polyol metabolism; myo-inositol biosynthesis; myo-inositol from D-glucose 6-phosphate: step 2/2.</text>
</comment>
<dbReference type="PRINTS" id="PR00377">
    <property type="entry name" value="IMPHPHTASES"/>
</dbReference>
<dbReference type="PROSITE" id="PS00630">
    <property type="entry name" value="IMP_2"/>
    <property type="match status" value="1"/>
</dbReference>
<evidence type="ECO:0000256" key="7">
    <source>
        <dbReference type="PIRSR" id="PIRSR600760-2"/>
    </source>
</evidence>
<organism evidence="10 11">
    <name type="scientific">Prymnesium parvum</name>
    <name type="common">Toxic golden alga</name>
    <dbReference type="NCBI Taxonomy" id="97485"/>
    <lineage>
        <taxon>Eukaryota</taxon>
        <taxon>Haptista</taxon>
        <taxon>Haptophyta</taxon>
        <taxon>Prymnesiophyceae</taxon>
        <taxon>Prymnesiales</taxon>
        <taxon>Prymnesiaceae</taxon>
        <taxon>Prymnesium</taxon>
    </lineage>
</organism>
<dbReference type="InterPro" id="IPR000760">
    <property type="entry name" value="Inositol_monophosphatase-like"/>
</dbReference>
<feature type="binding site" evidence="7">
    <location>
        <position position="115"/>
    </location>
    <ligand>
        <name>Mg(2+)</name>
        <dbReference type="ChEBI" id="CHEBI:18420"/>
        <label>1</label>
        <note>catalytic</note>
    </ligand>
</feature>
<evidence type="ECO:0000256" key="4">
    <source>
        <dbReference type="ARBA" id="ARBA00022723"/>
    </source>
</evidence>
<feature type="binding site" evidence="7">
    <location>
        <position position="114"/>
    </location>
    <ligand>
        <name>Mg(2+)</name>
        <dbReference type="ChEBI" id="CHEBI:18420"/>
        <label>1</label>
        <note>catalytic</note>
    </ligand>
</feature>
<gene>
    <name evidence="10" type="ORF">AB1Y20_019546</name>
</gene>
<evidence type="ECO:0000256" key="9">
    <source>
        <dbReference type="SAM" id="SignalP"/>
    </source>
</evidence>
<dbReference type="Pfam" id="PF00459">
    <property type="entry name" value="Inositol_P"/>
    <property type="match status" value="1"/>
</dbReference>
<dbReference type="InterPro" id="IPR033942">
    <property type="entry name" value="IMPase"/>
</dbReference>
<evidence type="ECO:0000256" key="8">
    <source>
        <dbReference type="RuleBase" id="RU364068"/>
    </source>
</evidence>
<feature type="binding site" evidence="7">
    <location>
        <position position="85"/>
    </location>
    <ligand>
        <name>Mg(2+)</name>
        <dbReference type="ChEBI" id="CHEBI:18420"/>
        <label>1</label>
        <note>catalytic</note>
    </ligand>
</feature>
<keyword evidence="6 7" id="KW-0460">Magnesium</keyword>
<feature type="signal peptide" evidence="9">
    <location>
        <begin position="1"/>
        <end position="17"/>
    </location>
</feature>
<sequence length="311" mass="32296">MGALLLALPAAVGGLCAAVDYASLLKTASTAAKAAGHIMTRKLGAEVVKTKYNPRDLLTAVDAECQSEVSRIILEAYPSHTFLGEEDVAAGSAASGSALAEVIQDEWLWVVDPIDGTTNFASGMPLATVSIALCVPAIPSSAAAFRGEVVVGVVYDPYRDELFCAATDRPTTINDLPVRVSDALELGDAVVAAGSPPDPRSLAPSLRAVVALSPQVRTVRMLGSAALMMAWVAAGRLTAYFEPDLNSWDTAAGSLLVRQAGGCVTSLEGIEYSLDTRSLLCSNARTHKSLLGVIQDAGVRGLDESDAHDAL</sequence>
<dbReference type="CDD" id="cd01639">
    <property type="entry name" value="IMPase"/>
    <property type="match status" value="1"/>
</dbReference>
<evidence type="ECO:0000256" key="2">
    <source>
        <dbReference type="ARBA" id="ARBA00001946"/>
    </source>
</evidence>
<evidence type="ECO:0000256" key="1">
    <source>
        <dbReference type="ARBA" id="ARBA00001033"/>
    </source>
</evidence>
<dbReference type="Proteomes" id="UP001515480">
    <property type="component" value="Unassembled WGS sequence"/>
</dbReference>
<dbReference type="Gene3D" id="3.30.540.10">
    <property type="entry name" value="Fructose-1,6-Bisphosphatase, subunit A, domain 1"/>
    <property type="match status" value="1"/>
</dbReference>
<accession>A0AB34JSQ0</accession>
<dbReference type="AlphaFoldDB" id="A0AB34JSQ0"/>
<comment type="caution">
    <text evidence="10">The sequence shown here is derived from an EMBL/GenBank/DDBJ whole genome shotgun (WGS) entry which is preliminary data.</text>
</comment>
<proteinExistence type="inferred from homology"/>
<keyword evidence="11" id="KW-1185">Reference proteome</keyword>
<keyword evidence="4 7" id="KW-0479">Metal-binding</keyword>
<comment type="cofactor">
    <cofactor evidence="2 7 8">
        <name>Mg(2+)</name>
        <dbReference type="ChEBI" id="CHEBI:18420"/>
    </cofactor>
</comment>
<dbReference type="GO" id="GO:0006020">
    <property type="term" value="P:inositol metabolic process"/>
    <property type="evidence" value="ECO:0007669"/>
    <property type="project" value="TreeGrafter"/>
</dbReference>
<dbReference type="EC" id="3.1.3.25" evidence="8"/>
<dbReference type="PANTHER" id="PTHR20854:SF4">
    <property type="entry name" value="INOSITOL-1-MONOPHOSPHATASE-RELATED"/>
    <property type="match status" value="1"/>
</dbReference>
<dbReference type="SUPFAM" id="SSF56655">
    <property type="entry name" value="Carbohydrate phosphatase"/>
    <property type="match status" value="1"/>
</dbReference>
<evidence type="ECO:0000313" key="11">
    <source>
        <dbReference type="Proteomes" id="UP001515480"/>
    </source>
</evidence>
<protein>
    <recommendedName>
        <fullName evidence="8">Inositol-1-monophosphatase</fullName>
        <ecNumber evidence="8">3.1.3.25</ecNumber>
    </recommendedName>
</protein>
<evidence type="ECO:0000256" key="6">
    <source>
        <dbReference type="ARBA" id="ARBA00022842"/>
    </source>
</evidence>
<dbReference type="EMBL" id="JBGBPQ010000005">
    <property type="protein sequence ID" value="KAL1524659.1"/>
    <property type="molecule type" value="Genomic_DNA"/>
</dbReference>
<comment type="catalytic activity">
    <reaction evidence="1 8">
        <text>a myo-inositol phosphate + H2O = myo-inositol + phosphate</text>
        <dbReference type="Rhea" id="RHEA:24056"/>
        <dbReference type="ChEBI" id="CHEBI:15377"/>
        <dbReference type="ChEBI" id="CHEBI:17268"/>
        <dbReference type="ChEBI" id="CHEBI:43474"/>
        <dbReference type="ChEBI" id="CHEBI:84139"/>
        <dbReference type="EC" id="3.1.3.25"/>
    </reaction>
</comment>
<evidence type="ECO:0000256" key="3">
    <source>
        <dbReference type="ARBA" id="ARBA00009759"/>
    </source>
</evidence>
<keyword evidence="9" id="KW-0732">Signal</keyword>
<reference evidence="10 11" key="1">
    <citation type="journal article" date="2024" name="Science">
        <title>Giant polyketide synthase enzymes in the biosynthesis of giant marine polyether toxins.</title>
        <authorList>
            <person name="Fallon T.R."/>
            <person name="Shende V.V."/>
            <person name="Wierzbicki I.H."/>
            <person name="Pendleton A.L."/>
            <person name="Watervoot N.F."/>
            <person name="Auber R.P."/>
            <person name="Gonzalez D.J."/>
            <person name="Wisecaver J.H."/>
            <person name="Moore B.S."/>
        </authorList>
    </citation>
    <scope>NUCLEOTIDE SEQUENCE [LARGE SCALE GENOMIC DNA]</scope>
    <source>
        <strain evidence="10 11">12B1</strain>
    </source>
</reference>